<proteinExistence type="predicted"/>
<dbReference type="Proteomes" id="UP000486903">
    <property type="component" value="Unassembled WGS sequence"/>
</dbReference>
<organism evidence="1 2">
    <name type="scientific">Clostridium botulinum</name>
    <dbReference type="NCBI Taxonomy" id="1491"/>
    <lineage>
        <taxon>Bacteria</taxon>
        <taxon>Bacillati</taxon>
        <taxon>Bacillota</taxon>
        <taxon>Clostridia</taxon>
        <taxon>Eubacteriales</taxon>
        <taxon>Clostridiaceae</taxon>
        <taxon>Clostridium</taxon>
    </lineage>
</organism>
<accession>A0A6B4JI78</accession>
<dbReference type="EMBL" id="SXFB01000017">
    <property type="protein sequence ID" value="NFV27576.1"/>
    <property type="molecule type" value="Genomic_DNA"/>
</dbReference>
<dbReference type="AlphaFoldDB" id="A0A6B4JI78"/>
<name>A0A6B4JI78_CLOBO</name>
<gene>
    <name evidence="1" type="ORF">FDG31_15695</name>
</gene>
<reference evidence="1 2" key="1">
    <citation type="submission" date="2019-04" db="EMBL/GenBank/DDBJ databases">
        <title>Genome sequencing of Clostridium botulinum Groups I-IV and Clostridium butyricum.</title>
        <authorList>
            <person name="Brunt J."/>
            <person name="Van Vliet A.H.M."/>
            <person name="Stringer S.C."/>
            <person name="Carter A.T."/>
            <person name="Peck M.W."/>
        </authorList>
    </citation>
    <scope>NUCLEOTIDE SEQUENCE [LARGE SCALE GENOMIC DNA]</scope>
    <source>
        <strain evidence="1 2">BL81</strain>
    </source>
</reference>
<evidence type="ECO:0000313" key="2">
    <source>
        <dbReference type="Proteomes" id="UP000486903"/>
    </source>
</evidence>
<evidence type="ECO:0000313" key="1">
    <source>
        <dbReference type="EMBL" id="NFV27576.1"/>
    </source>
</evidence>
<protein>
    <submittedName>
        <fullName evidence="1">Uncharacterized protein</fullName>
    </submittedName>
</protein>
<dbReference type="RefSeq" id="WP_003371092.1">
    <property type="nucleotide sequence ID" value="NZ_JACBBA010000001.1"/>
</dbReference>
<comment type="caution">
    <text evidence="1">The sequence shown here is derived from an EMBL/GenBank/DDBJ whole genome shotgun (WGS) entry which is preliminary data.</text>
</comment>
<sequence>MNRDNLRKVEISNNEDKVECTAYFHQIYKDTHWNGESRPCAIIELENGEMMMVTLGRIRFIS</sequence>